<comment type="caution">
    <text evidence="1">The sequence shown here is derived from an EMBL/GenBank/DDBJ whole genome shotgun (WGS) entry which is preliminary data.</text>
</comment>
<dbReference type="SUPFAM" id="SSF52540">
    <property type="entry name" value="P-loop containing nucleoside triphosphate hydrolases"/>
    <property type="match status" value="1"/>
</dbReference>
<dbReference type="Gene3D" id="1.25.40.10">
    <property type="entry name" value="Tetratricopeptide repeat domain"/>
    <property type="match status" value="2"/>
</dbReference>
<dbReference type="Gene3D" id="3.40.50.300">
    <property type="entry name" value="P-loop containing nucleotide triphosphate hydrolases"/>
    <property type="match status" value="1"/>
</dbReference>
<proteinExistence type="predicted"/>
<name>A0ABQ4FBS4_9ACTN</name>
<dbReference type="SMART" id="SM00028">
    <property type="entry name" value="TPR"/>
    <property type="match status" value="4"/>
</dbReference>
<evidence type="ECO:0008006" key="3">
    <source>
        <dbReference type="Google" id="ProtNLM"/>
    </source>
</evidence>
<keyword evidence="2" id="KW-1185">Reference proteome</keyword>
<dbReference type="SUPFAM" id="SSF48452">
    <property type="entry name" value="TPR-like"/>
    <property type="match status" value="2"/>
</dbReference>
<protein>
    <recommendedName>
        <fullName evidence="3">NB-ARC domain-containing protein</fullName>
    </recommendedName>
</protein>
<dbReference type="Proteomes" id="UP000651728">
    <property type="component" value="Unassembled WGS sequence"/>
</dbReference>
<sequence>MRGSGRALLLCGMGGVGKTQLALAYAHRQRPSVTLGWWIPAGSRTSVISSLAELGRQLNLSSTTAESTAKKVVGLLSERAGWLLIFDDARIVEDLLDLVPVTSGGQVLITSRNPQFDRLAETLLLQVFPQEEASRFLRNRAGDTDQDSSAKLAARLGGLPLALEQAGAYCRDSGIGLRDYLQRYDSSRARLLRHGSGLNRVSVEATLELSFDWVSRRDTAAMQLLRVLSVMAPTEVPRGLPAMSPSALPRALARACTDVVGLDQTIATLLQASLLTSATAEHIRVHQLISDVLRDRITADGNRSSRWLRVLQAKAVPRRDPSSSWSVARWLNAALALLWAGVQVDERHPDGWRRASTLLPHAEKVWTQLTNGVATSREKELVLAAQLFGELGIRLFRSGDYAVAEELCRRAWRIGQEKLSDTDPRLLRLTNCLALVAHGLGNLDEAKNLYEQILPVYRRGFGEDHPNTIQTMNDLGGVLMEQEEHLPQARHLYEQIVSTRLRTSGKRDNHTLIAMNNLGKVCRRLGDLSTAHSLATEVVRVGSELLGEEHPDNLVWMNNLAEVLRARGDLEEARELHQKVLALRRKVLGETHPANIVSMNNLARVMRLLGDTTPALQLYEESLRLARQVVGESHPSFAAAENGVRECLADQHRLDDGQ</sequence>
<evidence type="ECO:0000313" key="2">
    <source>
        <dbReference type="Proteomes" id="UP000651728"/>
    </source>
</evidence>
<dbReference type="InterPro" id="IPR011990">
    <property type="entry name" value="TPR-like_helical_dom_sf"/>
</dbReference>
<reference evidence="1 2" key="1">
    <citation type="submission" date="2021-01" db="EMBL/GenBank/DDBJ databases">
        <title>Whole genome shotgun sequence of Microbispora amethystogenes NBRC 101907.</title>
        <authorList>
            <person name="Komaki H."/>
            <person name="Tamura T."/>
        </authorList>
    </citation>
    <scope>NUCLEOTIDE SEQUENCE [LARGE SCALE GENOMIC DNA]</scope>
    <source>
        <strain evidence="1 2">NBRC 101907</strain>
    </source>
</reference>
<organism evidence="1 2">
    <name type="scientific">Microbispora amethystogenes</name>
    <dbReference type="NCBI Taxonomy" id="1427754"/>
    <lineage>
        <taxon>Bacteria</taxon>
        <taxon>Bacillati</taxon>
        <taxon>Actinomycetota</taxon>
        <taxon>Actinomycetes</taxon>
        <taxon>Streptosporangiales</taxon>
        <taxon>Streptosporangiaceae</taxon>
        <taxon>Microbispora</taxon>
    </lineage>
</organism>
<dbReference type="InterPro" id="IPR019734">
    <property type="entry name" value="TPR_rpt"/>
</dbReference>
<dbReference type="InterPro" id="IPR027417">
    <property type="entry name" value="P-loop_NTPase"/>
</dbReference>
<dbReference type="PANTHER" id="PTHR46082">
    <property type="entry name" value="ATP/GTP-BINDING PROTEIN-RELATED"/>
    <property type="match status" value="1"/>
</dbReference>
<dbReference type="EMBL" id="BOOB01000016">
    <property type="protein sequence ID" value="GIH32261.1"/>
    <property type="molecule type" value="Genomic_DNA"/>
</dbReference>
<evidence type="ECO:0000313" key="1">
    <source>
        <dbReference type="EMBL" id="GIH32261.1"/>
    </source>
</evidence>
<dbReference type="Pfam" id="PF13374">
    <property type="entry name" value="TPR_10"/>
    <property type="match status" value="2"/>
</dbReference>
<dbReference type="InterPro" id="IPR053137">
    <property type="entry name" value="NLR-like"/>
</dbReference>
<dbReference type="PANTHER" id="PTHR46082:SF6">
    <property type="entry name" value="AAA+ ATPASE DOMAIN-CONTAINING PROTEIN-RELATED"/>
    <property type="match status" value="1"/>
</dbReference>
<accession>A0ABQ4FBS4</accession>
<dbReference type="Pfam" id="PF13424">
    <property type="entry name" value="TPR_12"/>
    <property type="match status" value="2"/>
</dbReference>
<gene>
    <name evidence="1" type="ORF">Mam01_24250</name>
</gene>